<evidence type="ECO:0000256" key="1">
    <source>
        <dbReference type="SAM" id="SignalP"/>
    </source>
</evidence>
<dbReference type="Proteomes" id="UP000007486">
    <property type="component" value="Chromosome"/>
</dbReference>
<accession>F0R8A6</accession>
<name>F0R8A6_PHOSB</name>
<protein>
    <recommendedName>
        <fullName evidence="4">Lipocalin-like domain-containing protein</fullName>
    </recommendedName>
</protein>
<dbReference type="STRING" id="667015.Bacsa_3568"/>
<organism evidence="2 3">
    <name type="scientific">Phocaeicola salanitronis (strain DSM 18170 / JCM 13657 / CCUG 60908 / BL78)</name>
    <name type="common">Bacteroides salanitronis</name>
    <dbReference type="NCBI Taxonomy" id="667015"/>
    <lineage>
        <taxon>Bacteria</taxon>
        <taxon>Pseudomonadati</taxon>
        <taxon>Bacteroidota</taxon>
        <taxon>Bacteroidia</taxon>
        <taxon>Bacteroidales</taxon>
        <taxon>Bacteroidaceae</taxon>
        <taxon>Phocaeicola</taxon>
    </lineage>
</organism>
<dbReference type="HOGENOM" id="CLU_1871296_0_0_10"/>
<keyword evidence="1" id="KW-0732">Signal</keyword>
<reference evidence="2 3" key="1">
    <citation type="journal article" date="2011" name="Stand. Genomic Sci.">
        <title>Complete genome sequence of Bacteroides salanitronis type strain (BL78).</title>
        <authorList>
            <person name="Gronow S."/>
            <person name="Held B."/>
            <person name="Lucas S."/>
            <person name="Lapidus A."/>
            <person name="Del Rio T.G."/>
            <person name="Nolan M."/>
            <person name="Tice H."/>
            <person name="Deshpande S."/>
            <person name="Cheng J.F."/>
            <person name="Pitluck S."/>
            <person name="Liolios K."/>
            <person name="Pagani I."/>
            <person name="Ivanova N."/>
            <person name="Mavromatis K."/>
            <person name="Pati A."/>
            <person name="Tapia R."/>
            <person name="Han C."/>
            <person name="Goodwin L."/>
            <person name="Chen A."/>
            <person name="Palaniappan K."/>
            <person name="Land M."/>
            <person name="Hauser L."/>
            <person name="Chang Y.J."/>
            <person name="Jeffries C.D."/>
            <person name="Brambilla E.M."/>
            <person name="Rohde M."/>
            <person name="Goker M."/>
            <person name="Detter J.C."/>
            <person name="Woyke T."/>
            <person name="Bristow J."/>
            <person name="Markowitz V."/>
            <person name="Hugenholtz P."/>
            <person name="Kyrpides N.C."/>
            <person name="Klenk H.P."/>
            <person name="Eisen J.A."/>
        </authorList>
    </citation>
    <scope>NUCLEOTIDE SEQUENCE [LARGE SCALE GENOMIC DNA]</scope>
    <source>
        <strain evidence="2 3">DSM 18170</strain>
    </source>
</reference>
<feature type="signal peptide" evidence="1">
    <location>
        <begin position="1"/>
        <end position="26"/>
    </location>
</feature>
<feature type="chain" id="PRO_5003255701" description="Lipocalin-like domain-containing protein" evidence="1">
    <location>
        <begin position="27"/>
        <end position="136"/>
    </location>
</feature>
<dbReference type="OrthoDB" id="1094269at2"/>
<dbReference type="KEGG" id="bsa:Bacsa_3568"/>
<sequence length="136" mass="15694">MKTFMSKTCICLFVFLSAFLSGCDDHDDVKLASLADVLYQAVWNATETVYNEDGSIALQDTYIFQFLSESRGEIVERDDSGNLAWTSEFDYEIHDNIVTFKGGWVGQWLVVEYTQDKVVLQSYQPKRYVLIVQKYE</sequence>
<dbReference type="EMBL" id="CP002530">
    <property type="protein sequence ID" value="ADY38090.1"/>
    <property type="molecule type" value="Genomic_DNA"/>
</dbReference>
<evidence type="ECO:0000313" key="3">
    <source>
        <dbReference type="Proteomes" id="UP000007486"/>
    </source>
</evidence>
<dbReference type="eggNOG" id="ENOG5031NCA">
    <property type="taxonomic scope" value="Bacteria"/>
</dbReference>
<evidence type="ECO:0008006" key="4">
    <source>
        <dbReference type="Google" id="ProtNLM"/>
    </source>
</evidence>
<proteinExistence type="predicted"/>
<dbReference type="RefSeq" id="WP_013619446.1">
    <property type="nucleotide sequence ID" value="NC_015164.1"/>
</dbReference>
<keyword evidence="3" id="KW-1185">Reference proteome</keyword>
<dbReference type="PROSITE" id="PS51257">
    <property type="entry name" value="PROKAR_LIPOPROTEIN"/>
    <property type="match status" value="1"/>
</dbReference>
<dbReference type="AlphaFoldDB" id="F0R8A6"/>
<gene>
    <name evidence="2" type="ordered locus">Bacsa_3568</name>
</gene>
<evidence type="ECO:0000313" key="2">
    <source>
        <dbReference type="EMBL" id="ADY38090.1"/>
    </source>
</evidence>